<dbReference type="eggNOG" id="ENOG50326GM">
    <property type="taxonomic scope" value="Bacteria"/>
</dbReference>
<keyword evidence="2" id="KW-0489">Methyltransferase</keyword>
<organism evidence="2 3">
    <name type="scientific">Ignavibacterium album (strain DSM 19864 / JCM 16511 / NBRC 101810 / Mat9-16)</name>
    <dbReference type="NCBI Taxonomy" id="945713"/>
    <lineage>
        <taxon>Bacteria</taxon>
        <taxon>Pseudomonadati</taxon>
        <taxon>Ignavibacteriota</taxon>
        <taxon>Ignavibacteria</taxon>
        <taxon>Ignavibacteriales</taxon>
        <taxon>Ignavibacteriaceae</taxon>
        <taxon>Ignavibacterium</taxon>
    </lineage>
</organism>
<evidence type="ECO:0000259" key="1">
    <source>
        <dbReference type="Pfam" id="PF20472"/>
    </source>
</evidence>
<evidence type="ECO:0000313" key="2">
    <source>
        <dbReference type="EMBL" id="AFH50142.1"/>
    </source>
</evidence>
<dbReference type="PATRIC" id="fig|945713.3.peg.2447"/>
<dbReference type="STRING" id="945713.IALB_2439"/>
<name>I0AMD5_IGNAJ</name>
<dbReference type="AlphaFoldDB" id="I0AMD5"/>
<reference evidence="2 3" key="1">
    <citation type="journal article" date="2012" name="Front. Microbiol.">
        <title>Complete genome of Ignavibacterium album, a metabolically versatile, flagellated, facultative anaerobe from the phylum Chlorobi.</title>
        <authorList>
            <person name="Liu Z."/>
            <person name="Frigaard N.-U."/>
            <person name="Vogl K."/>
            <person name="Iino T."/>
            <person name="Ohkuma M."/>
            <person name="Overmann J."/>
            <person name="Bryant D.A."/>
        </authorList>
    </citation>
    <scope>NUCLEOTIDE SEQUENCE [LARGE SCALE GENOMIC DNA]</scope>
    <source>
        <strain evidence="3">DSM 19864 / JCM 16511 / NBRC 101810 / Mat9-16</strain>
    </source>
</reference>
<evidence type="ECO:0000313" key="3">
    <source>
        <dbReference type="Proteomes" id="UP000007394"/>
    </source>
</evidence>
<dbReference type="HOGENOM" id="CLU_114071_0_0_10"/>
<gene>
    <name evidence="2" type="ordered locus">IALB_2439</name>
</gene>
<keyword evidence="3" id="KW-1185">Reference proteome</keyword>
<dbReference type="Pfam" id="PF20472">
    <property type="entry name" value="PDDEXK_11"/>
    <property type="match status" value="1"/>
</dbReference>
<dbReference type="GO" id="GO:0032259">
    <property type="term" value="P:methylation"/>
    <property type="evidence" value="ECO:0007669"/>
    <property type="project" value="UniProtKB-KW"/>
</dbReference>
<proteinExistence type="predicted"/>
<dbReference type="InterPro" id="IPR046821">
    <property type="entry name" value="PDDEXK_11"/>
</dbReference>
<protein>
    <submittedName>
        <fullName evidence="2">Site-specific DNA methylase</fullName>
    </submittedName>
</protein>
<dbReference type="KEGG" id="ial:IALB_2439"/>
<accession>I0AMD5</accession>
<dbReference type="GO" id="GO:0008168">
    <property type="term" value="F:methyltransferase activity"/>
    <property type="evidence" value="ECO:0007669"/>
    <property type="project" value="UniProtKB-KW"/>
</dbReference>
<dbReference type="EMBL" id="CP003418">
    <property type="protein sequence ID" value="AFH50142.1"/>
    <property type="molecule type" value="Genomic_DNA"/>
</dbReference>
<keyword evidence="2" id="KW-0808">Transferase</keyword>
<dbReference type="Proteomes" id="UP000007394">
    <property type="component" value="Chromosome"/>
</dbReference>
<dbReference type="OrthoDB" id="5514786at2"/>
<sequence length="162" mass="18608">MGKGQKGNITGNQLEAAVKTVLSGKGFEIVKYREWAKSPSNFGNELLLTNVPYTTIYKHKGNTEFLLISKKYNCTIRIECKWQQTSGSVDEKLPYLYLNVIEAMPEGKILILIDGKGWKEGAIKWLKESVEQKRYTKEDSKKKDILVFNLTDFFTWANKTFL</sequence>
<feature type="domain" description="PD-(D/E)XK nuclease" evidence="1">
    <location>
        <begin position="6"/>
        <end position="161"/>
    </location>
</feature>
<dbReference type="RefSeq" id="WP_014561284.1">
    <property type="nucleotide sequence ID" value="NC_017464.1"/>
</dbReference>